<proteinExistence type="predicted"/>
<reference evidence="2" key="1">
    <citation type="journal article" date="2014" name="Front. Microbiol.">
        <title>High frequency of phylogenetically diverse reductive dehalogenase-homologous genes in deep subseafloor sedimentary metagenomes.</title>
        <authorList>
            <person name="Kawai M."/>
            <person name="Futagami T."/>
            <person name="Toyoda A."/>
            <person name="Takaki Y."/>
            <person name="Nishi S."/>
            <person name="Hori S."/>
            <person name="Arai W."/>
            <person name="Tsubouchi T."/>
            <person name="Morono Y."/>
            <person name="Uchiyama I."/>
            <person name="Ito T."/>
            <person name="Fujiyama A."/>
            <person name="Inagaki F."/>
            <person name="Takami H."/>
        </authorList>
    </citation>
    <scope>NUCLEOTIDE SEQUENCE</scope>
    <source>
        <strain evidence="2">Expedition CK06-06</strain>
    </source>
</reference>
<dbReference type="Pfam" id="PF05163">
    <property type="entry name" value="DinB"/>
    <property type="match status" value="1"/>
</dbReference>
<dbReference type="SUPFAM" id="SSF109854">
    <property type="entry name" value="DinB/YfiT-like putative metalloenzymes"/>
    <property type="match status" value="1"/>
</dbReference>
<evidence type="ECO:0000313" key="2">
    <source>
        <dbReference type="EMBL" id="GAI17795.1"/>
    </source>
</evidence>
<organism evidence="2">
    <name type="scientific">marine sediment metagenome</name>
    <dbReference type="NCBI Taxonomy" id="412755"/>
    <lineage>
        <taxon>unclassified sequences</taxon>
        <taxon>metagenomes</taxon>
        <taxon>ecological metagenomes</taxon>
    </lineage>
</organism>
<dbReference type="GO" id="GO:0046872">
    <property type="term" value="F:metal ion binding"/>
    <property type="evidence" value="ECO:0007669"/>
    <property type="project" value="UniProtKB-KW"/>
</dbReference>
<dbReference type="InterPro" id="IPR034660">
    <property type="entry name" value="DinB/YfiT-like"/>
</dbReference>
<evidence type="ECO:0000256" key="1">
    <source>
        <dbReference type="ARBA" id="ARBA00022723"/>
    </source>
</evidence>
<dbReference type="Gene3D" id="1.20.120.450">
    <property type="entry name" value="dinb family like domain"/>
    <property type="match status" value="1"/>
</dbReference>
<dbReference type="EMBL" id="BARV01006905">
    <property type="protein sequence ID" value="GAI17795.1"/>
    <property type="molecule type" value="Genomic_DNA"/>
</dbReference>
<name>X1MSW3_9ZZZZ</name>
<accession>X1MSW3</accession>
<sequence>MEHKNIIEILEFGWKETRQLTYDFIDLVSLEILNRRLDRPGLNTFAKQIYEMAMVQKAFIEVINEQPLDFSNVKKITFQEVDYIIKNKKELIELLKESDNYYYKTINKTEDWETLVEMFGAKMPKWSILETIIRHETIHHGQFAAYMYSFGIKFPESIAFLVFSCAHIFSHSFRPNSFI</sequence>
<gene>
    <name evidence="2" type="ORF">S06H3_14128</name>
</gene>
<protein>
    <recommendedName>
        <fullName evidence="3">DinB-like domain-containing protein</fullName>
    </recommendedName>
</protein>
<evidence type="ECO:0008006" key="3">
    <source>
        <dbReference type="Google" id="ProtNLM"/>
    </source>
</evidence>
<dbReference type="InterPro" id="IPR007837">
    <property type="entry name" value="DinB"/>
</dbReference>
<comment type="caution">
    <text evidence="2">The sequence shown here is derived from an EMBL/GenBank/DDBJ whole genome shotgun (WGS) entry which is preliminary data.</text>
</comment>
<keyword evidence="1" id="KW-0479">Metal-binding</keyword>
<dbReference type="AlphaFoldDB" id="X1MSW3"/>